<comment type="caution">
    <text evidence="2">The sequence shown here is derived from an EMBL/GenBank/DDBJ whole genome shotgun (WGS) entry which is preliminary data.</text>
</comment>
<name>A0A9D3XU48_9SAUR</name>
<feature type="non-terminal residue" evidence="2">
    <location>
        <position position="1"/>
    </location>
</feature>
<evidence type="ECO:0000313" key="2">
    <source>
        <dbReference type="EMBL" id="KAH1185556.1"/>
    </source>
</evidence>
<feature type="region of interest" description="Disordered" evidence="1">
    <location>
        <begin position="1"/>
        <end position="25"/>
    </location>
</feature>
<protein>
    <submittedName>
        <fullName evidence="2">Uncharacterized protein</fullName>
    </submittedName>
</protein>
<gene>
    <name evidence="2" type="ORF">KIL84_018305</name>
</gene>
<sequence>GNVALRVSPSTPAEQLGQIRRKKKRTREDMFQELLQVSCAPDSEHRAWRIMLKDRLQRDSEDRRNGQQEMIALRMEQRDMI</sequence>
<keyword evidence="3" id="KW-1185">Reference proteome</keyword>
<accession>A0A9D3XU48</accession>
<organism evidence="2 3">
    <name type="scientific">Mauremys mutica</name>
    <name type="common">yellowpond turtle</name>
    <dbReference type="NCBI Taxonomy" id="74926"/>
    <lineage>
        <taxon>Eukaryota</taxon>
        <taxon>Metazoa</taxon>
        <taxon>Chordata</taxon>
        <taxon>Craniata</taxon>
        <taxon>Vertebrata</taxon>
        <taxon>Euteleostomi</taxon>
        <taxon>Archelosauria</taxon>
        <taxon>Testudinata</taxon>
        <taxon>Testudines</taxon>
        <taxon>Cryptodira</taxon>
        <taxon>Durocryptodira</taxon>
        <taxon>Testudinoidea</taxon>
        <taxon>Geoemydidae</taxon>
        <taxon>Geoemydinae</taxon>
        <taxon>Mauremys</taxon>
    </lineage>
</organism>
<reference evidence="2" key="1">
    <citation type="submission" date="2021-09" db="EMBL/GenBank/DDBJ databases">
        <title>The genome of Mauremys mutica provides insights into the evolution of semi-aquatic lifestyle.</title>
        <authorList>
            <person name="Gong S."/>
            <person name="Gao Y."/>
        </authorList>
    </citation>
    <scope>NUCLEOTIDE SEQUENCE</scope>
    <source>
        <strain evidence="2">MM-2020</strain>
        <tissue evidence="2">Muscle</tissue>
    </source>
</reference>
<evidence type="ECO:0000313" key="3">
    <source>
        <dbReference type="Proteomes" id="UP000827986"/>
    </source>
</evidence>
<evidence type="ECO:0000256" key="1">
    <source>
        <dbReference type="SAM" id="MobiDB-lite"/>
    </source>
</evidence>
<dbReference type="Proteomes" id="UP000827986">
    <property type="component" value="Unassembled WGS sequence"/>
</dbReference>
<dbReference type="AlphaFoldDB" id="A0A9D3XU48"/>
<proteinExistence type="predicted"/>
<feature type="non-terminal residue" evidence="2">
    <location>
        <position position="81"/>
    </location>
</feature>
<dbReference type="EMBL" id="JAHDVG010000463">
    <property type="protein sequence ID" value="KAH1185556.1"/>
    <property type="molecule type" value="Genomic_DNA"/>
</dbReference>